<dbReference type="AlphaFoldDB" id="A0A1U9ZQJ3"/>
<name>A0A1U9ZQJ3_9ACTN</name>
<accession>A0A1U9ZQJ3</accession>
<evidence type="ECO:0000313" key="1">
    <source>
        <dbReference type="EMBL" id="AQZ60207.1"/>
    </source>
</evidence>
<protein>
    <submittedName>
        <fullName evidence="1">Uncharacterized protein</fullName>
    </submittedName>
</protein>
<proteinExistence type="predicted"/>
<dbReference type="Proteomes" id="UP000190797">
    <property type="component" value="Chromosome"/>
</dbReference>
<gene>
    <name evidence="1" type="ORF">BKM31_00575</name>
</gene>
<keyword evidence="2" id="KW-1185">Reference proteome</keyword>
<organism evidence="1 2">
    <name type="scientific">[Actinomadura] parvosata subsp. kistnae</name>
    <dbReference type="NCBI Taxonomy" id="1909395"/>
    <lineage>
        <taxon>Bacteria</taxon>
        <taxon>Bacillati</taxon>
        <taxon>Actinomycetota</taxon>
        <taxon>Actinomycetes</taxon>
        <taxon>Streptosporangiales</taxon>
        <taxon>Streptosporangiaceae</taxon>
        <taxon>Nonomuraea</taxon>
    </lineage>
</organism>
<dbReference type="KEGG" id="noa:BKM31_00575"/>
<evidence type="ECO:0000313" key="2">
    <source>
        <dbReference type="Proteomes" id="UP000190797"/>
    </source>
</evidence>
<dbReference type="STRING" id="1909395.BKM31_00575"/>
<dbReference type="EMBL" id="CP017717">
    <property type="protein sequence ID" value="AQZ60207.1"/>
    <property type="molecule type" value="Genomic_DNA"/>
</dbReference>
<sequence>MLTSGDSVSMGGSLPVAFFQANPRIFLAAHAVTSPTRPPTTRQAISGLSSAMSISLPLCNEH</sequence>
<reference evidence="2" key="1">
    <citation type="journal article" date="2017" name="Med. Chem. Commun.">
        <title>Nonomuraea sp. ATCC 55076 harbours the largest actinomycete chromosome to date and the kistamicin biosynthetic gene cluster.</title>
        <authorList>
            <person name="Nazari B."/>
            <person name="Forneris C.C."/>
            <person name="Gibson M.I."/>
            <person name="Moon K."/>
            <person name="Schramma K.R."/>
            <person name="Seyedsayamdost M.R."/>
        </authorList>
    </citation>
    <scope>NUCLEOTIDE SEQUENCE [LARGE SCALE GENOMIC DNA]</scope>
    <source>
        <strain evidence="2">ATCC 55076</strain>
    </source>
</reference>